<dbReference type="EMBL" id="AYKW01000005">
    <property type="protein sequence ID" value="PIL34309.1"/>
    <property type="molecule type" value="Genomic_DNA"/>
</dbReference>
<accession>A0A2G8SKL9</accession>
<dbReference type="AlphaFoldDB" id="A0A2G8SKL9"/>
<evidence type="ECO:0000313" key="2">
    <source>
        <dbReference type="EMBL" id="PIL34309.1"/>
    </source>
</evidence>
<reference evidence="2 3" key="1">
    <citation type="journal article" date="2015" name="Sci. Rep.">
        <title>Chromosome-level genome map provides insights into diverse defense mechanisms in the medicinal fungus Ganoderma sinense.</title>
        <authorList>
            <person name="Zhu Y."/>
            <person name="Xu J."/>
            <person name="Sun C."/>
            <person name="Zhou S."/>
            <person name="Xu H."/>
            <person name="Nelson D.R."/>
            <person name="Qian J."/>
            <person name="Song J."/>
            <person name="Luo H."/>
            <person name="Xiang L."/>
            <person name="Li Y."/>
            <person name="Xu Z."/>
            <person name="Ji A."/>
            <person name="Wang L."/>
            <person name="Lu S."/>
            <person name="Hayward A."/>
            <person name="Sun W."/>
            <person name="Li X."/>
            <person name="Schwartz D.C."/>
            <person name="Wang Y."/>
            <person name="Chen S."/>
        </authorList>
    </citation>
    <scope>NUCLEOTIDE SEQUENCE [LARGE SCALE GENOMIC DNA]</scope>
    <source>
        <strain evidence="2 3">ZZ0214-1</strain>
    </source>
</reference>
<organism evidence="2 3">
    <name type="scientific">Ganoderma sinense ZZ0214-1</name>
    <dbReference type="NCBI Taxonomy" id="1077348"/>
    <lineage>
        <taxon>Eukaryota</taxon>
        <taxon>Fungi</taxon>
        <taxon>Dikarya</taxon>
        <taxon>Basidiomycota</taxon>
        <taxon>Agaricomycotina</taxon>
        <taxon>Agaricomycetes</taxon>
        <taxon>Polyporales</taxon>
        <taxon>Polyporaceae</taxon>
        <taxon>Ganoderma</taxon>
    </lineage>
</organism>
<protein>
    <submittedName>
        <fullName evidence="2">Uncharacterized protein</fullName>
    </submittedName>
</protein>
<evidence type="ECO:0000313" key="3">
    <source>
        <dbReference type="Proteomes" id="UP000230002"/>
    </source>
</evidence>
<proteinExistence type="predicted"/>
<keyword evidence="3" id="KW-1185">Reference proteome</keyword>
<name>A0A2G8SKL9_9APHY</name>
<gene>
    <name evidence="2" type="ORF">GSI_03084</name>
</gene>
<evidence type="ECO:0000256" key="1">
    <source>
        <dbReference type="SAM" id="MobiDB-lite"/>
    </source>
</evidence>
<feature type="region of interest" description="Disordered" evidence="1">
    <location>
        <begin position="38"/>
        <end position="59"/>
    </location>
</feature>
<sequence length="126" mass="13053">MQKSLCIPTMMISAVAGTMRSSGVPENALFLRLSTTNSPSRGSCTSSHPAVPLSSGSPASPQFRMCTMRGGGTAVRALASIAAMLGPTIAPAGTPAGGSASMLCWTSTTTRTRFGSSWARVRRSWR</sequence>
<dbReference type="Proteomes" id="UP000230002">
    <property type="component" value="Unassembled WGS sequence"/>
</dbReference>
<comment type="caution">
    <text evidence="2">The sequence shown here is derived from an EMBL/GenBank/DDBJ whole genome shotgun (WGS) entry which is preliminary data.</text>
</comment>